<dbReference type="AlphaFoldDB" id="A0A9W7DDH7"/>
<proteinExistence type="predicted"/>
<organism evidence="1 2">
    <name type="scientific">Ambrosiozyma monospora</name>
    <name type="common">Yeast</name>
    <name type="synonym">Endomycopsis monosporus</name>
    <dbReference type="NCBI Taxonomy" id="43982"/>
    <lineage>
        <taxon>Eukaryota</taxon>
        <taxon>Fungi</taxon>
        <taxon>Dikarya</taxon>
        <taxon>Ascomycota</taxon>
        <taxon>Saccharomycotina</taxon>
        <taxon>Pichiomycetes</taxon>
        <taxon>Pichiales</taxon>
        <taxon>Pichiaceae</taxon>
        <taxon>Ambrosiozyma</taxon>
    </lineage>
</organism>
<comment type="caution">
    <text evidence="1">The sequence shown here is derived from an EMBL/GenBank/DDBJ whole genome shotgun (WGS) entry which is preliminary data.</text>
</comment>
<dbReference type="Proteomes" id="UP001165063">
    <property type="component" value="Unassembled WGS sequence"/>
</dbReference>
<reference evidence="1" key="1">
    <citation type="submission" date="2023-04" db="EMBL/GenBank/DDBJ databases">
        <title>Ambrosiozyma monospora NBRC 1965.</title>
        <authorList>
            <person name="Ichikawa N."/>
            <person name="Sato H."/>
            <person name="Tonouchi N."/>
        </authorList>
    </citation>
    <scope>NUCLEOTIDE SEQUENCE</scope>
    <source>
        <strain evidence="1">NBRC 1965</strain>
    </source>
</reference>
<keyword evidence="2" id="KW-1185">Reference proteome</keyword>
<sequence length="225" mass="25594">MAITRNQTTKMITSLNSSLRTDVHSKHQADSETEIEAKHLKCISDVEPKTITINRSDKRAKEEYVKQVLKQLSVTNNRLIFARLYQWYYDNSAKIHDIPLFAFDKHRQLEKQINGCNNANGNNPGVYNEGYVAAISDFVLLYGPIFHAELFGVMKSIHILKNVSSCEKQNGVGFGLGYPGWVCVEMLTEKELDLWREVFSLIKKDVGDLQVLNPNTKVMGTILMI</sequence>
<gene>
    <name evidence="1" type="ORF">Amon01_000212100</name>
</gene>
<evidence type="ECO:0000313" key="1">
    <source>
        <dbReference type="EMBL" id="GMG21597.1"/>
    </source>
</evidence>
<evidence type="ECO:0000313" key="2">
    <source>
        <dbReference type="Proteomes" id="UP001165063"/>
    </source>
</evidence>
<protein>
    <submittedName>
        <fullName evidence="1">Unnamed protein product</fullName>
    </submittedName>
</protein>
<accession>A0A9W7DDH7</accession>
<dbReference type="EMBL" id="BSXU01000725">
    <property type="protein sequence ID" value="GMG21597.1"/>
    <property type="molecule type" value="Genomic_DNA"/>
</dbReference>
<name>A0A9W7DDH7_AMBMO</name>